<accession>A0A6J7MJ17</accession>
<dbReference type="AlphaFoldDB" id="A0A6J7MJ17"/>
<protein>
    <submittedName>
        <fullName evidence="2">Unannotated protein</fullName>
    </submittedName>
</protein>
<proteinExistence type="predicted"/>
<evidence type="ECO:0000313" key="2">
    <source>
        <dbReference type="EMBL" id="CAB4980971.1"/>
    </source>
</evidence>
<feature type="region of interest" description="Disordered" evidence="1">
    <location>
        <begin position="95"/>
        <end position="116"/>
    </location>
</feature>
<reference evidence="2" key="1">
    <citation type="submission" date="2020-05" db="EMBL/GenBank/DDBJ databases">
        <authorList>
            <person name="Chiriac C."/>
            <person name="Salcher M."/>
            <person name="Ghai R."/>
            <person name="Kavagutti S V."/>
        </authorList>
    </citation>
    <scope>NUCLEOTIDE SEQUENCE</scope>
</reference>
<dbReference type="EMBL" id="CAFBOE010000114">
    <property type="protein sequence ID" value="CAB4980971.1"/>
    <property type="molecule type" value="Genomic_DNA"/>
</dbReference>
<sequence length="116" mass="12502">MVPVGARTEIWALRQPFFSPVVRHESQALFASVQTSRSSVVMDLADDDAAACLRITRACGAELRANPSYGPTIAASSAERLYVIPLMSEVIAPARARPPSESYARPDAIRSAPKFA</sequence>
<name>A0A6J7MJ17_9ZZZZ</name>
<gene>
    <name evidence="2" type="ORF">UFOPK3916_00994</name>
</gene>
<evidence type="ECO:0000256" key="1">
    <source>
        <dbReference type="SAM" id="MobiDB-lite"/>
    </source>
</evidence>
<organism evidence="2">
    <name type="scientific">freshwater metagenome</name>
    <dbReference type="NCBI Taxonomy" id="449393"/>
    <lineage>
        <taxon>unclassified sequences</taxon>
        <taxon>metagenomes</taxon>
        <taxon>ecological metagenomes</taxon>
    </lineage>
</organism>